<protein>
    <submittedName>
        <fullName evidence="9">Carbohydrate ABC transporter permease</fullName>
    </submittedName>
</protein>
<organism evidence="9 10">
    <name type="scientific">Streptomyces sanglieri</name>
    <dbReference type="NCBI Taxonomy" id="193460"/>
    <lineage>
        <taxon>Bacteria</taxon>
        <taxon>Bacillati</taxon>
        <taxon>Actinomycetota</taxon>
        <taxon>Actinomycetes</taxon>
        <taxon>Kitasatosporales</taxon>
        <taxon>Streptomycetaceae</taxon>
        <taxon>Streptomyces</taxon>
    </lineage>
</organism>
<keyword evidence="3" id="KW-1003">Cell membrane</keyword>
<comment type="subcellular location">
    <subcellularLocation>
        <location evidence="1 7">Cell membrane</location>
        <topology evidence="1 7">Multi-pass membrane protein</topology>
    </subcellularLocation>
</comment>
<comment type="similarity">
    <text evidence="7">Belongs to the binding-protein-dependent transport system permease family.</text>
</comment>
<dbReference type="Pfam" id="PF00528">
    <property type="entry name" value="BPD_transp_1"/>
    <property type="match status" value="1"/>
</dbReference>
<dbReference type="Gene3D" id="1.10.3720.10">
    <property type="entry name" value="MetI-like"/>
    <property type="match status" value="1"/>
</dbReference>
<comment type="caution">
    <text evidence="9">The sequence shown here is derived from an EMBL/GenBank/DDBJ whole genome shotgun (WGS) entry which is preliminary data.</text>
</comment>
<proteinExistence type="inferred from homology"/>
<feature type="transmembrane region" description="Helical" evidence="7">
    <location>
        <begin position="71"/>
        <end position="96"/>
    </location>
</feature>
<name>A0ABW2XB69_9ACTN</name>
<feature type="transmembrane region" description="Helical" evidence="7">
    <location>
        <begin position="142"/>
        <end position="162"/>
    </location>
</feature>
<dbReference type="EMBL" id="JBHTGL010000008">
    <property type="protein sequence ID" value="MFD0629250.1"/>
    <property type="molecule type" value="Genomic_DNA"/>
</dbReference>
<feature type="transmembrane region" description="Helical" evidence="7">
    <location>
        <begin position="183"/>
        <end position="205"/>
    </location>
</feature>
<evidence type="ECO:0000256" key="6">
    <source>
        <dbReference type="ARBA" id="ARBA00023136"/>
    </source>
</evidence>
<evidence type="ECO:0000256" key="5">
    <source>
        <dbReference type="ARBA" id="ARBA00022989"/>
    </source>
</evidence>
<keyword evidence="6 7" id="KW-0472">Membrane</keyword>
<feature type="transmembrane region" description="Helical" evidence="7">
    <location>
        <begin position="108"/>
        <end position="130"/>
    </location>
</feature>
<dbReference type="InterPro" id="IPR035906">
    <property type="entry name" value="MetI-like_sf"/>
</dbReference>
<dbReference type="CDD" id="cd06261">
    <property type="entry name" value="TM_PBP2"/>
    <property type="match status" value="1"/>
</dbReference>
<sequence length="278" mass="30060">MKRNTDSRVGSVMLGLFALVMLAPLYLVIVNAFKPESAIRQRPFSAAPGALSTDYLRAALSSPDYDIIKSFGVTVMFVVLVNVLSLALAGPAAYVIARGTRRWHKGMLLVFLAGLFIPGQVLVIPVIYVLRFTGLMGTIPGFVLYEATLTLPLSMFLFVGYIKSIPRELDEAAQIDGAGRLRTFWQVIFPLMQPVVVTAIVLHTIGVWTDFVNPQIVLGPASGLYTVMTGVYSAIGLHTTDLSVVYPTLLLAIAPVLIFFVIMQRKIVGGLTAGATKG</sequence>
<dbReference type="PROSITE" id="PS50928">
    <property type="entry name" value="ABC_TM1"/>
    <property type="match status" value="1"/>
</dbReference>
<feature type="transmembrane region" description="Helical" evidence="7">
    <location>
        <begin position="12"/>
        <end position="33"/>
    </location>
</feature>
<gene>
    <name evidence="9" type="ORF">ACFQ2K_48190</name>
</gene>
<dbReference type="SUPFAM" id="SSF161098">
    <property type="entry name" value="MetI-like"/>
    <property type="match status" value="1"/>
</dbReference>
<feature type="domain" description="ABC transmembrane type-1" evidence="8">
    <location>
        <begin position="71"/>
        <end position="263"/>
    </location>
</feature>
<evidence type="ECO:0000313" key="9">
    <source>
        <dbReference type="EMBL" id="MFD0629250.1"/>
    </source>
</evidence>
<reference evidence="10" key="1">
    <citation type="journal article" date="2019" name="Int. J. Syst. Evol. Microbiol.">
        <title>The Global Catalogue of Microorganisms (GCM) 10K type strain sequencing project: providing services to taxonomists for standard genome sequencing and annotation.</title>
        <authorList>
            <consortium name="The Broad Institute Genomics Platform"/>
            <consortium name="The Broad Institute Genome Sequencing Center for Infectious Disease"/>
            <person name="Wu L."/>
            <person name="Ma J."/>
        </authorList>
    </citation>
    <scope>NUCLEOTIDE SEQUENCE [LARGE SCALE GENOMIC DNA]</scope>
    <source>
        <strain evidence="10">JCM 12607</strain>
    </source>
</reference>
<evidence type="ECO:0000256" key="4">
    <source>
        <dbReference type="ARBA" id="ARBA00022692"/>
    </source>
</evidence>
<evidence type="ECO:0000256" key="3">
    <source>
        <dbReference type="ARBA" id="ARBA00022475"/>
    </source>
</evidence>
<feature type="transmembrane region" description="Helical" evidence="7">
    <location>
        <begin position="244"/>
        <end position="263"/>
    </location>
</feature>
<evidence type="ECO:0000313" key="10">
    <source>
        <dbReference type="Proteomes" id="UP001596915"/>
    </source>
</evidence>
<keyword evidence="10" id="KW-1185">Reference proteome</keyword>
<keyword evidence="5 7" id="KW-1133">Transmembrane helix</keyword>
<dbReference type="Proteomes" id="UP001596915">
    <property type="component" value="Unassembled WGS sequence"/>
</dbReference>
<keyword evidence="2 7" id="KW-0813">Transport</keyword>
<evidence type="ECO:0000259" key="8">
    <source>
        <dbReference type="PROSITE" id="PS50928"/>
    </source>
</evidence>
<dbReference type="PANTHER" id="PTHR32243:SF24">
    <property type="entry name" value="DIACETYLCHITOBIOSE UPTAKE SYSTEM PERMEASE PROTEIN NGCG"/>
    <property type="match status" value="1"/>
</dbReference>
<evidence type="ECO:0000256" key="7">
    <source>
        <dbReference type="RuleBase" id="RU363032"/>
    </source>
</evidence>
<dbReference type="InterPro" id="IPR050901">
    <property type="entry name" value="BP-dep_ABC_trans_perm"/>
</dbReference>
<evidence type="ECO:0000256" key="2">
    <source>
        <dbReference type="ARBA" id="ARBA00022448"/>
    </source>
</evidence>
<dbReference type="InterPro" id="IPR000515">
    <property type="entry name" value="MetI-like"/>
</dbReference>
<dbReference type="PANTHER" id="PTHR32243">
    <property type="entry name" value="MALTOSE TRANSPORT SYSTEM PERMEASE-RELATED"/>
    <property type="match status" value="1"/>
</dbReference>
<keyword evidence="4 7" id="KW-0812">Transmembrane</keyword>
<evidence type="ECO:0000256" key="1">
    <source>
        <dbReference type="ARBA" id="ARBA00004651"/>
    </source>
</evidence>
<feature type="transmembrane region" description="Helical" evidence="7">
    <location>
        <begin position="217"/>
        <end position="237"/>
    </location>
</feature>
<accession>A0ABW2XB69</accession>